<evidence type="ECO:0000256" key="1">
    <source>
        <dbReference type="SAM" id="Phobius"/>
    </source>
</evidence>
<protein>
    <submittedName>
        <fullName evidence="2">Uncharacterized protein</fullName>
    </submittedName>
</protein>
<name>A0A433D3S5_9FUNG</name>
<keyword evidence="1" id="KW-0812">Transmembrane</keyword>
<keyword evidence="1" id="KW-0472">Membrane</keyword>
<proteinExistence type="predicted"/>
<keyword evidence="3" id="KW-1185">Reference proteome</keyword>
<dbReference type="OrthoDB" id="6500128at2759"/>
<organism evidence="2 3">
    <name type="scientific">Jimgerdemannia flammicorona</name>
    <dbReference type="NCBI Taxonomy" id="994334"/>
    <lineage>
        <taxon>Eukaryota</taxon>
        <taxon>Fungi</taxon>
        <taxon>Fungi incertae sedis</taxon>
        <taxon>Mucoromycota</taxon>
        <taxon>Mucoromycotina</taxon>
        <taxon>Endogonomycetes</taxon>
        <taxon>Endogonales</taxon>
        <taxon>Endogonaceae</taxon>
        <taxon>Jimgerdemannia</taxon>
    </lineage>
</organism>
<sequence>MSGNDPEQKRPPVKGRYGTLTENDLQELRQGYLLAMGLSIVGMIHATAHHHFFWPGMRTGMQIRVGLIGMF</sequence>
<evidence type="ECO:0000313" key="2">
    <source>
        <dbReference type="EMBL" id="RUP45488.1"/>
    </source>
</evidence>
<dbReference type="AlphaFoldDB" id="A0A433D3S5"/>
<dbReference type="Proteomes" id="UP000268093">
    <property type="component" value="Unassembled WGS sequence"/>
</dbReference>
<comment type="caution">
    <text evidence="2">The sequence shown here is derived from an EMBL/GenBank/DDBJ whole genome shotgun (WGS) entry which is preliminary data.</text>
</comment>
<keyword evidence="1" id="KW-1133">Transmembrane helix</keyword>
<gene>
    <name evidence="2" type="ORF">BC936DRAFT_148109</name>
</gene>
<accession>A0A433D3S5</accession>
<evidence type="ECO:0000313" key="3">
    <source>
        <dbReference type="Proteomes" id="UP000268093"/>
    </source>
</evidence>
<dbReference type="EMBL" id="RBNI01007202">
    <property type="protein sequence ID" value="RUP45488.1"/>
    <property type="molecule type" value="Genomic_DNA"/>
</dbReference>
<reference evidence="2 3" key="1">
    <citation type="journal article" date="2018" name="New Phytol.">
        <title>Phylogenomics of Endogonaceae and evolution of mycorrhizas within Mucoromycota.</title>
        <authorList>
            <person name="Chang Y."/>
            <person name="Desiro A."/>
            <person name="Na H."/>
            <person name="Sandor L."/>
            <person name="Lipzen A."/>
            <person name="Clum A."/>
            <person name="Barry K."/>
            <person name="Grigoriev I.V."/>
            <person name="Martin F.M."/>
            <person name="Stajich J.E."/>
            <person name="Smith M.E."/>
            <person name="Bonito G."/>
            <person name="Spatafora J.W."/>
        </authorList>
    </citation>
    <scope>NUCLEOTIDE SEQUENCE [LARGE SCALE GENOMIC DNA]</scope>
    <source>
        <strain evidence="2 3">GMNB39</strain>
    </source>
</reference>
<feature type="transmembrane region" description="Helical" evidence="1">
    <location>
        <begin position="32"/>
        <end position="54"/>
    </location>
</feature>